<gene>
    <name evidence="2" type="ORF">Q8852_00125</name>
</gene>
<organism evidence="2 3">
    <name type="scientific">Mycoplasma seminis</name>
    <dbReference type="NCBI Taxonomy" id="512749"/>
    <lineage>
        <taxon>Bacteria</taxon>
        <taxon>Bacillati</taxon>
        <taxon>Mycoplasmatota</taxon>
        <taxon>Mollicutes</taxon>
        <taxon>Mycoplasmataceae</taxon>
        <taxon>Mycoplasma</taxon>
    </lineage>
</organism>
<dbReference type="Proteomes" id="UP001237011">
    <property type="component" value="Chromosome"/>
</dbReference>
<feature type="chain" id="PRO_5046801998" evidence="1">
    <location>
        <begin position="22"/>
        <end position="204"/>
    </location>
</feature>
<name>A0ABY9HAQ9_9MOLU</name>
<evidence type="ECO:0000313" key="3">
    <source>
        <dbReference type="Proteomes" id="UP001237011"/>
    </source>
</evidence>
<accession>A0ABY9HAQ9</accession>
<proteinExistence type="predicted"/>
<sequence>MKLSKKLWKISSMIFLGTTTATTLFTTSGVVNKKEIVNNNEWDQEIFDSNVTFLDFGQGYNGELIENKKIPPKPEPHYEYAIPIPWYHKIEDAYFDNFKTNGFTKDLRIKYLYDKWKWMGNYSDRRTKVGVVEANIDGLINKNKNKFDIRPEDQLSYIKYVNAPFGRYSSHADMVGSIIGGKSGVNPLVYLYSTYQGTWSTADV</sequence>
<dbReference type="RefSeq" id="WP_305938002.1">
    <property type="nucleotide sequence ID" value="NZ_CP132191.1"/>
</dbReference>
<evidence type="ECO:0000313" key="2">
    <source>
        <dbReference type="EMBL" id="WLP85571.1"/>
    </source>
</evidence>
<reference evidence="2" key="1">
    <citation type="submission" date="2023-08" db="EMBL/GenBank/DDBJ databases">
        <title>Complete genome sequence of Mycoplasma seminis 2200.</title>
        <authorList>
            <person name="Spergser J."/>
        </authorList>
    </citation>
    <scope>NUCLEOTIDE SEQUENCE [LARGE SCALE GENOMIC DNA]</scope>
    <source>
        <strain evidence="2">2200</strain>
    </source>
</reference>
<keyword evidence="1" id="KW-0732">Signal</keyword>
<protein>
    <submittedName>
        <fullName evidence="2">Uncharacterized protein</fullName>
    </submittedName>
</protein>
<keyword evidence="3" id="KW-1185">Reference proteome</keyword>
<dbReference type="EMBL" id="CP132191">
    <property type="protein sequence ID" value="WLP85571.1"/>
    <property type="molecule type" value="Genomic_DNA"/>
</dbReference>
<evidence type="ECO:0000256" key="1">
    <source>
        <dbReference type="SAM" id="SignalP"/>
    </source>
</evidence>
<feature type="signal peptide" evidence="1">
    <location>
        <begin position="1"/>
        <end position="21"/>
    </location>
</feature>